<dbReference type="AlphaFoldDB" id="A0A9D4YHK7"/>
<protein>
    <submittedName>
        <fullName evidence="1">Uncharacterized protein</fullName>
    </submittedName>
</protein>
<name>A0A9D4YHK7_PEA</name>
<evidence type="ECO:0000313" key="1">
    <source>
        <dbReference type="EMBL" id="KAI5439736.1"/>
    </source>
</evidence>
<gene>
    <name evidence="1" type="ORF">KIW84_025202</name>
</gene>
<comment type="caution">
    <text evidence="1">The sequence shown here is derived from an EMBL/GenBank/DDBJ whole genome shotgun (WGS) entry which is preliminary data.</text>
</comment>
<dbReference type="EMBL" id="JAMSHJ010000002">
    <property type="protein sequence ID" value="KAI5439736.1"/>
    <property type="molecule type" value="Genomic_DNA"/>
</dbReference>
<keyword evidence="2" id="KW-1185">Reference proteome</keyword>
<dbReference type="Proteomes" id="UP001058974">
    <property type="component" value="Chromosome 2"/>
</dbReference>
<dbReference type="Gramene" id="Psat02G0520200-T1">
    <property type="protein sequence ID" value="KAI5439736.1"/>
    <property type="gene ID" value="KIW84_025202"/>
</dbReference>
<proteinExistence type="predicted"/>
<evidence type="ECO:0000313" key="2">
    <source>
        <dbReference type="Proteomes" id="UP001058974"/>
    </source>
</evidence>
<organism evidence="1 2">
    <name type="scientific">Pisum sativum</name>
    <name type="common">Garden pea</name>
    <name type="synonym">Lathyrus oleraceus</name>
    <dbReference type="NCBI Taxonomy" id="3888"/>
    <lineage>
        <taxon>Eukaryota</taxon>
        <taxon>Viridiplantae</taxon>
        <taxon>Streptophyta</taxon>
        <taxon>Embryophyta</taxon>
        <taxon>Tracheophyta</taxon>
        <taxon>Spermatophyta</taxon>
        <taxon>Magnoliopsida</taxon>
        <taxon>eudicotyledons</taxon>
        <taxon>Gunneridae</taxon>
        <taxon>Pentapetalae</taxon>
        <taxon>rosids</taxon>
        <taxon>fabids</taxon>
        <taxon>Fabales</taxon>
        <taxon>Fabaceae</taxon>
        <taxon>Papilionoideae</taxon>
        <taxon>50 kb inversion clade</taxon>
        <taxon>NPAAA clade</taxon>
        <taxon>Hologalegina</taxon>
        <taxon>IRL clade</taxon>
        <taxon>Fabeae</taxon>
        <taxon>Lathyrus</taxon>
    </lineage>
</organism>
<reference evidence="1 2" key="1">
    <citation type="journal article" date="2022" name="Nat. Genet.">
        <title>Improved pea reference genome and pan-genome highlight genomic features and evolutionary characteristics.</title>
        <authorList>
            <person name="Yang T."/>
            <person name="Liu R."/>
            <person name="Luo Y."/>
            <person name="Hu S."/>
            <person name="Wang D."/>
            <person name="Wang C."/>
            <person name="Pandey M.K."/>
            <person name="Ge S."/>
            <person name="Xu Q."/>
            <person name="Li N."/>
            <person name="Li G."/>
            <person name="Huang Y."/>
            <person name="Saxena R.K."/>
            <person name="Ji Y."/>
            <person name="Li M."/>
            <person name="Yan X."/>
            <person name="He Y."/>
            <person name="Liu Y."/>
            <person name="Wang X."/>
            <person name="Xiang C."/>
            <person name="Varshney R.K."/>
            <person name="Ding H."/>
            <person name="Gao S."/>
            <person name="Zong X."/>
        </authorList>
    </citation>
    <scope>NUCLEOTIDE SEQUENCE [LARGE SCALE GENOMIC DNA]</scope>
    <source>
        <strain evidence="1 2">cv. Zhongwan 6</strain>
    </source>
</reference>
<sequence length="132" mass="15426">MDNKKWEELYLRASSIVHMYLAKNIFANVLDTSSAKELWEKLEELDQGNEVSSKINYEERRLKSKDNTSSNSVLVARGMLHVKKSNEMSVRYWKCRKIEYIKYKCPNWTVLEKGFELNSNNVSLAVGEDDLL</sequence>
<accession>A0A9D4YHK7</accession>